<organism evidence="1 2">
    <name type="scientific">Amycolatopsis roodepoortensis</name>
    <dbReference type="NCBI Taxonomy" id="700274"/>
    <lineage>
        <taxon>Bacteria</taxon>
        <taxon>Bacillati</taxon>
        <taxon>Actinomycetota</taxon>
        <taxon>Actinomycetes</taxon>
        <taxon>Pseudonocardiales</taxon>
        <taxon>Pseudonocardiaceae</taxon>
        <taxon>Amycolatopsis</taxon>
    </lineage>
</organism>
<keyword evidence="2" id="KW-1185">Reference proteome</keyword>
<proteinExistence type="predicted"/>
<evidence type="ECO:0008006" key="3">
    <source>
        <dbReference type="Google" id="ProtNLM"/>
    </source>
</evidence>
<comment type="caution">
    <text evidence="1">The sequence shown here is derived from an EMBL/GenBank/DDBJ whole genome shotgun (WGS) entry which is preliminary data.</text>
</comment>
<accession>A0ABR9LL37</accession>
<protein>
    <recommendedName>
        <fullName evidence="3">Secreted protein</fullName>
    </recommendedName>
</protein>
<reference evidence="1 2" key="1">
    <citation type="submission" date="2020-10" db="EMBL/GenBank/DDBJ databases">
        <title>Sequencing the genomes of 1000 actinobacteria strains.</title>
        <authorList>
            <person name="Klenk H.-P."/>
        </authorList>
    </citation>
    <scope>NUCLEOTIDE SEQUENCE [LARGE SCALE GENOMIC DNA]</scope>
    <source>
        <strain evidence="1 2">DSM 46661</strain>
    </source>
</reference>
<name>A0ABR9LL37_9PSEU</name>
<dbReference type="Proteomes" id="UP000656548">
    <property type="component" value="Unassembled WGS sequence"/>
</dbReference>
<sequence>MKSLVLAVAALGAVASDFRVWRAPPPPSRSALRPVARSKVSDSSPVSALTVWFTESPVGRRLQAVVDDGARWIDAGLSTGATRLVLLRVCGNRDVECPYFHTPLLNRS</sequence>
<evidence type="ECO:0000313" key="1">
    <source>
        <dbReference type="EMBL" id="MBE1581358.1"/>
    </source>
</evidence>
<dbReference type="EMBL" id="JADBEJ010000008">
    <property type="protein sequence ID" value="MBE1581358.1"/>
    <property type="molecule type" value="Genomic_DNA"/>
</dbReference>
<evidence type="ECO:0000313" key="2">
    <source>
        <dbReference type="Proteomes" id="UP000656548"/>
    </source>
</evidence>
<gene>
    <name evidence="1" type="ORF">H4W30_008439</name>
</gene>